<dbReference type="InterPro" id="IPR036318">
    <property type="entry name" value="FAD-bd_PCMH-like_sf"/>
</dbReference>
<accession>A0A8J7KC00</accession>
<evidence type="ECO:0000256" key="1">
    <source>
        <dbReference type="ARBA" id="ARBA00022630"/>
    </source>
</evidence>
<dbReference type="NCBIfam" id="NF008439">
    <property type="entry name" value="PRK11282.1"/>
    <property type="match status" value="1"/>
</dbReference>
<evidence type="ECO:0000259" key="3">
    <source>
        <dbReference type="PROSITE" id="PS51387"/>
    </source>
</evidence>
<dbReference type="AlphaFoldDB" id="A0A8J7KC00"/>
<dbReference type="PROSITE" id="PS51387">
    <property type="entry name" value="FAD_PCMH"/>
    <property type="match status" value="1"/>
</dbReference>
<dbReference type="SUPFAM" id="SSF55103">
    <property type="entry name" value="FAD-linked oxidases, C-terminal domain"/>
    <property type="match status" value="1"/>
</dbReference>
<dbReference type="GO" id="GO:0019154">
    <property type="term" value="F:glycolate dehydrogenase activity"/>
    <property type="evidence" value="ECO:0007669"/>
    <property type="project" value="UniProtKB-EC"/>
</dbReference>
<name>A0A8J7KC00_9GAMM</name>
<proteinExistence type="predicted"/>
<organism evidence="4 5">
    <name type="scientific">Pontibacterium sinense</name>
    <dbReference type="NCBI Taxonomy" id="2781979"/>
    <lineage>
        <taxon>Bacteria</taxon>
        <taxon>Pseudomonadati</taxon>
        <taxon>Pseudomonadota</taxon>
        <taxon>Gammaproteobacteria</taxon>
        <taxon>Oceanospirillales</taxon>
        <taxon>Oceanospirillaceae</taxon>
        <taxon>Pontibacterium</taxon>
    </lineage>
</organism>
<keyword evidence="1" id="KW-0285">Flavoprotein</keyword>
<sequence length="375" mass="40954">MTAQATANTPLSTQPKYPAAIQQELIDSVKQAFEQRQPLKIIGGGSKAHYGRAVSGKMLALNEYQGIINYEPSELVITVRAGTPLYVVEAALAEQGQMLGFEPPTFSRNATIGGTIACGLSGPRRPYAGAARDFVLGVTMINGRGEILKFGGQVMKNVAGYDTSRLMCGAQGTLGVLLDISLKVIPIPAYEETRIITANQQQMQTLLTKLGCQPIPLSATLLHRDQLYLRFSGANAGVRAAANLIGGDSPNSATAFWQQLKEQQHPFFDRARHEGETVWRLSLPPTAADIPDALVSEQIIEWGGAQRWAYSRDNSLNLRTWCQENGGHATCFNHKETSKQVFTPLTTDLLHLSQRIKNSFDPAHILNPERLYPGL</sequence>
<dbReference type="Pfam" id="PF01565">
    <property type="entry name" value="FAD_binding_4"/>
    <property type="match status" value="1"/>
</dbReference>
<dbReference type="GO" id="GO:0071949">
    <property type="term" value="F:FAD binding"/>
    <property type="evidence" value="ECO:0007669"/>
    <property type="project" value="InterPro"/>
</dbReference>
<gene>
    <name evidence="4" type="primary">glcE</name>
    <name evidence="4" type="ORF">IOQ59_20325</name>
</gene>
<evidence type="ECO:0000313" key="4">
    <source>
        <dbReference type="EMBL" id="MBE9399616.1"/>
    </source>
</evidence>
<dbReference type="InterPro" id="IPR016166">
    <property type="entry name" value="FAD-bd_PCMH"/>
</dbReference>
<dbReference type="InterPro" id="IPR016169">
    <property type="entry name" value="FAD-bd_PCMH_sub2"/>
</dbReference>
<protein>
    <submittedName>
        <fullName evidence="4">Glycolate oxidase subunit GlcE</fullName>
        <ecNumber evidence="4">1.1.99.14</ecNumber>
    </submittedName>
</protein>
<dbReference type="EMBL" id="JADEYS010000031">
    <property type="protein sequence ID" value="MBE9399616.1"/>
    <property type="molecule type" value="Genomic_DNA"/>
</dbReference>
<comment type="caution">
    <text evidence="4">The sequence shown here is derived from an EMBL/GenBank/DDBJ whole genome shotgun (WGS) entry which is preliminary data.</text>
</comment>
<dbReference type="InterPro" id="IPR006094">
    <property type="entry name" value="Oxid_FAD_bind_N"/>
</dbReference>
<evidence type="ECO:0000313" key="5">
    <source>
        <dbReference type="Proteomes" id="UP000640333"/>
    </source>
</evidence>
<evidence type="ECO:0000256" key="2">
    <source>
        <dbReference type="ARBA" id="ARBA00022827"/>
    </source>
</evidence>
<dbReference type="PANTHER" id="PTHR11748:SF103">
    <property type="entry name" value="GLYCOLATE OXIDASE SUBUNIT GLCE"/>
    <property type="match status" value="1"/>
</dbReference>
<dbReference type="Proteomes" id="UP000640333">
    <property type="component" value="Unassembled WGS sequence"/>
</dbReference>
<dbReference type="PANTHER" id="PTHR11748">
    <property type="entry name" value="D-LACTATE DEHYDROGENASE"/>
    <property type="match status" value="1"/>
</dbReference>
<feature type="domain" description="FAD-binding PCMH-type" evidence="3">
    <location>
        <begin position="9"/>
        <end position="187"/>
    </location>
</feature>
<keyword evidence="4" id="KW-0560">Oxidoreductase</keyword>
<keyword evidence="5" id="KW-1185">Reference proteome</keyword>
<dbReference type="EC" id="1.1.99.14" evidence="4"/>
<dbReference type="InterPro" id="IPR016164">
    <property type="entry name" value="FAD-linked_Oxase-like_C"/>
</dbReference>
<dbReference type="SUPFAM" id="SSF56176">
    <property type="entry name" value="FAD-binding/transporter-associated domain-like"/>
    <property type="match status" value="1"/>
</dbReference>
<dbReference type="RefSeq" id="WP_193955312.1">
    <property type="nucleotide sequence ID" value="NZ_JADEYS010000031.1"/>
</dbReference>
<dbReference type="Gene3D" id="3.30.465.10">
    <property type="match status" value="1"/>
</dbReference>
<keyword evidence="2" id="KW-0274">FAD</keyword>
<reference evidence="4" key="1">
    <citation type="submission" date="2020-10" db="EMBL/GenBank/DDBJ databases">
        <title>Bacterium isolated from coastal waters sediment.</title>
        <authorList>
            <person name="Chen R.-J."/>
            <person name="Lu D.-C."/>
            <person name="Zhu K.-L."/>
            <person name="Du Z.-J."/>
        </authorList>
    </citation>
    <scope>NUCLEOTIDE SEQUENCE</scope>
    <source>
        <strain evidence="4">N1Y112</strain>
    </source>
</reference>